<comment type="cofactor">
    <cofactor evidence="1">
        <name>Zn(2+)</name>
        <dbReference type="ChEBI" id="CHEBI:29105"/>
    </cofactor>
</comment>
<evidence type="ECO:0000256" key="8">
    <source>
        <dbReference type="ARBA" id="ARBA00023049"/>
    </source>
</evidence>
<sequence length="454" mass="51498">MERRRRVEQKKTTDGVADERRFCCGILVRRRRRRRRPRPGGLATLHPVLDEGEMRWVEFKEQLRKAAEVTPSQSASLLTLWKMSSQIARLGEQDEREGNLERAYMYYMRAVNILVTIAPKNPEYGRQLKIERQRYRDMAEGLIANLEKITVILQERYDAPTPLPSPPSDPALPPPSSLPEPVHEEKQLDAQQPGVEFNNHLPEDDASRPVEVLAPSAPPPVEDGNTDSDVDDTFANLRLSYTTTIPKGPNSNVAHSPPTPSQAQILKSLSEPCRMHIPSDAPWEFLRIAEPNTKRDVETLGILMGPRIKNEFFVTHIFLPKQVGTSNTVEQNDEMELLDFSLSNDMFTLGWIHTHPSQSCFLSSVDLHTQFSYQRQLDEAIGIVMAPSYKENIGFFSITRKGMDVIKDCGKRGFHEHGQNEGLYGKSAHVVVRNDLQPVKIVDARSRNYSKASK</sequence>
<evidence type="ECO:0000256" key="5">
    <source>
        <dbReference type="ARBA" id="ARBA00022786"/>
    </source>
</evidence>
<dbReference type="PANTHER" id="PTHR12947">
    <property type="entry name" value="AMSH-LIKE PROTEASE"/>
    <property type="match status" value="1"/>
</dbReference>
<dbReference type="Gene3D" id="3.40.140.10">
    <property type="entry name" value="Cytidine Deaminase, domain 2"/>
    <property type="match status" value="1"/>
</dbReference>
<dbReference type="InterPro" id="IPR037518">
    <property type="entry name" value="MPN"/>
</dbReference>
<evidence type="ECO:0000256" key="3">
    <source>
        <dbReference type="ARBA" id="ARBA00022670"/>
    </source>
</evidence>
<dbReference type="PROSITE" id="PS50249">
    <property type="entry name" value="MPN"/>
    <property type="match status" value="1"/>
</dbReference>
<evidence type="ECO:0000256" key="6">
    <source>
        <dbReference type="ARBA" id="ARBA00022801"/>
    </source>
</evidence>
<dbReference type="CDD" id="cd08066">
    <property type="entry name" value="MPN_AMSH_like"/>
    <property type="match status" value="1"/>
</dbReference>
<dbReference type="SUPFAM" id="SSF116846">
    <property type="entry name" value="MIT domain"/>
    <property type="match status" value="1"/>
</dbReference>
<feature type="compositionally biased region" description="Pro residues" evidence="9">
    <location>
        <begin position="161"/>
        <end position="178"/>
    </location>
</feature>
<evidence type="ECO:0000256" key="2">
    <source>
        <dbReference type="ARBA" id="ARBA00010981"/>
    </source>
</evidence>
<organism evidence="11 12">
    <name type="scientific">Plasmodiophora brassicae</name>
    <name type="common">Clubroot disease agent</name>
    <dbReference type="NCBI Taxonomy" id="37360"/>
    <lineage>
        <taxon>Eukaryota</taxon>
        <taxon>Sar</taxon>
        <taxon>Rhizaria</taxon>
        <taxon>Endomyxa</taxon>
        <taxon>Phytomyxea</taxon>
        <taxon>Plasmodiophorida</taxon>
        <taxon>Plasmodiophoridae</taxon>
        <taxon>Plasmodiophora</taxon>
    </lineage>
</organism>
<dbReference type="AlphaFoldDB" id="A0A3P3YDD1"/>
<comment type="similarity">
    <text evidence="2">Belongs to the peptidase M67C family.</text>
</comment>
<dbReference type="SMART" id="SM00232">
    <property type="entry name" value="JAB_MPN"/>
    <property type="match status" value="1"/>
</dbReference>
<reference evidence="11 12" key="1">
    <citation type="submission" date="2018-03" db="EMBL/GenBank/DDBJ databases">
        <authorList>
            <person name="Fogelqvist J."/>
        </authorList>
    </citation>
    <scope>NUCLEOTIDE SEQUENCE [LARGE SCALE GENOMIC DNA]</scope>
</reference>
<accession>A0A3P3YDD1</accession>
<evidence type="ECO:0000259" key="10">
    <source>
        <dbReference type="PROSITE" id="PS50249"/>
    </source>
</evidence>
<evidence type="ECO:0000313" key="11">
    <source>
        <dbReference type="EMBL" id="SPQ98154.1"/>
    </source>
</evidence>
<dbReference type="GO" id="GO:0006508">
    <property type="term" value="P:proteolysis"/>
    <property type="evidence" value="ECO:0007669"/>
    <property type="project" value="UniProtKB-KW"/>
</dbReference>
<dbReference type="PANTHER" id="PTHR12947:SF13">
    <property type="entry name" value="FI19924P1"/>
    <property type="match status" value="1"/>
</dbReference>
<dbReference type="GO" id="GO:0070536">
    <property type="term" value="P:protein K63-linked deubiquitination"/>
    <property type="evidence" value="ECO:0007669"/>
    <property type="project" value="InterPro"/>
</dbReference>
<evidence type="ECO:0000256" key="4">
    <source>
        <dbReference type="ARBA" id="ARBA00022723"/>
    </source>
</evidence>
<dbReference type="GO" id="GO:0140492">
    <property type="term" value="F:metal-dependent deubiquitinase activity"/>
    <property type="evidence" value="ECO:0007669"/>
    <property type="project" value="InterPro"/>
</dbReference>
<evidence type="ECO:0000313" key="12">
    <source>
        <dbReference type="Proteomes" id="UP000290189"/>
    </source>
</evidence>
<protein>
    <recommendedName>
        <fullName evidence="10">MPN domain-containing protein</fullName>
    </recommendedName>
</protein>
<name>A0A3P3YDD1_PLABS</name>
<dbReference type="SUPFAM" id="SSF102712">
    <property type="entry name" value="JAB1/MPN domain"/>
    <property type="match status" value="1"/>
</dbReference>
<dbReference type="Gene3D" id="1.20.58.80">
    <property type="entry name" value="Phosphotransferase system, lactose/cellobiose-type IIA subunit"/>
    <property type="match status" value="1"/>
</dbReference>
<dbReference type="Proteomes" id="UP000290189">
    <property type="component" value="Unassembled WGS sequence"/>
</dbReference>
<dbReference type="InterPro" id="IPR015063">
    <property type="entry name" value="USP8_dimer"/>
</dbReference>
<dbReference type="GO" id="GO:0061578">
    <property type="term" value="F:K63-linked deubiquitinase activity"/>
    <property type="evidence" value="ECO:0007669"/>
    <property type="project" value="InterPro"/>
</dbReference>
<dbReference type="GO" id="GO:0016020">
    <property type="term" value="C:membrane"/>
    <property type="evidence" value="ECO:0007669"/>
    <property type="project" value="TreeGrafter"/>
</dbReference>
<keyword evidence="5" id="KW-0833">Ubl conjugation pathway</keyword>
<feature type="region of interest" description="Disordered" evidence="9">
    <location>
        <begin position="158"/>
        <end position="189"/>
    </location>
</feature>
<feature type="domain" description="MPN" evidence="10">
    <location>
        <begin position="275"/>
        <end position="404"/>
    </location>
</feature>
<proteinExistence type="inferred from homology"/>
<dbReference type="GO" id="GO:0005768">
    <property type="term" value="C:endosome"/>
    <property type="evidence" value="ECO:0007669"/>
    <property type="project" value="TreeGrafter"/>
</dbReference>
<dbReference type="InterPro" id="IPR036181">
    <property type="entry name" value="MIT_dom_sf"/>
</dbReference>
<dbReference type="Pfam" id="PF08969">
    <property type="entry name" value="USP8_dimer"/>
    <property type="match status" value="1"/>
</dbReference>
<keyword evidence="6" id="KW-0378">Hydrolase</keyword>
<dbReference type="InterPro" id="IPR044098">
    <property type="entry name" value="STAMBP/STALP-like_MPN"/>
</dbReference>
<dbReference type="EMBL" id="OVEO01000009">
    <property type="protein sequence ID" value="SPQ98154.1"/>
    <property type="molecule type" value="Genomic_DNA"/>
</dbReference>
<keyword evidence="8" id="KW-0482">Metalloprotease</keyword>
<evidence type="ECO:0000256" key="9">
    <source>
        <dbReference type="SAM" id="MobiDB-lite"/>
    </source>
</evidence>
<keyword evidence="11" id="KW-0496">Mitochondrion</keyword>
<evidence type="ECO:0000256" key="7">
    <source>
        <dbReference type="ARBA" id="ARBA00022833"/>
    </source>
</evidence>
<dbReference type="Pfam" id="PF01398">
    <property type="entry name" value="JAB"/>
    <property type="match status" value="1"/>
</dbReference>
<geneLocation type="mitochondrion" evidence="11"/>
<keyword evidence="3" id="KW-0645">Protease</keyword>
<gene>
    <name evidence="11" type="ORF">PLBR_LOCUS5369</name>
</gene>
<evidence type="ECO:0000256" key="1">
    <source>
        <dbReference type="ARBA" id="ARBA00001947"/>
    </source>
</evidence>
<dbReference type="InterPro" id="IPR000555">
    <property type="entry name" value="JAMM/MPN+_dom"/>
</dbReference>
<dbReference type="GO" id="GO:0046872">
    <property type="term" value="F:metal ion binding"/>
    <property type="evidence" value="ECO:0007669"/>
    <property type="project" value="UniProtKB-KW"/>
</dbReference>
<keyword evidence="4" id="KW-0479">Metal-binding</keyword>
<keyword evidence="7" id="KW-0862">Zinc</keyword>